<keyword evidence="4 6" id="KW-1133">Transmembrane helix</keyword>
<feature type="transmembrane region" description="Helical" evidence="6">
    <location>
        <begin position="377"/>
        <end position="404"/>
    </location>
</feature>
<dbReference type="GO" id="GO:0005783">
    <property type="term" value="C:endoplasmic reticulum"/>
    <property type="evidence" value="ECO:0007669"/>
    <property type="project" value="TreeGrafter"/>
</dbReference>
<dbReference type="FunCoup" id="A0A2N3NK31">
    <property type="interactions" value="140"/>
</dbReference>
<organism evidence="7 8">
    <name type="scientific">Lomentospora prolificans</name>
    <dbReference type="NCBI Taxonomy" id="41688"/>
    <lineage>
        <taxon>Eukaryota</taxon>
        <taxon>Fungi</taxon>
        <taxon>Dikarya</taxon>
        <taxon>Ascomycota</taxon>
        <taxon>Pezizomycotina</taxon>
        <taxon>Sordariomycetes</taxon>
        <taxon>Hypocreomycetidae</taxon>
        <taxon>Microascales</taxon>
        <taxon>Microascaceae</taxon>
        <taxon>Lomentospora</taxon>
    </lineage>
</organism>
<dbReference type="InterPro" id="IPR051085">
    <property type="entry name" value="MB_O-acyltransferase"/>
</dbReference>
<evidence type="ECO:0000313" key="7">
    <source>
        <dbReference type="EMBL" id="PKS12774.1"/>
    </source>
</evidence>
<evidence type="ECO:0000256" key="1">
    <source>
        <dbReference type="ARBA" id="ARBA00004141"/>
    </source>
</evidence>
<feature type="transmembrane region" description="Helical" evidence="6">
    <location>
        <begin position="206"/>
        <end position="225"/>
    </location>
</feature>
<feature type="transmembrane region" description="Helical" evidence="6">
    <location>
        <begin position="170"/>
        <end position="194"/>
    </location>
</feature>
<protein>
    <submittedName>
        <fullName evidence="7">Uncharacterized protein</fullName>
    </submittedName>
</protein>
<dbReference type="GO" id="GO:0016020">
    <property type="term" value="C:membrane"/>
    <property type="evidence" value="ECO:0007669"/>
    <property type="project" value="UniProtKB-SubCell"/>
</dbReference>
<dbReference type="PANTHER" id="PTHR13285">
    <property type="entry name" value="ACYLTRANSFERASE"/>
    <property type="match status" value="1"/>
</dbReference>
<dbReference type="InterPro" id="IPR004299">
    <property type="entry name" value="MBOAT_fam"/>
</dbReference>
<feature type="transmembrane region" description="Helical" evidence="6">
    <location>
        <begin position="597"/>
        <end position="615"/>
    </location>
</feature>
<comment type="similarity">
    <text evidence="2">Belongs to the membrane-bound acyltransferase family.</text>
</comment>
<dbReference type="STRING" id="41688.A0A2N3NK31"/>
<evidence type="ECO:0000256" key="5">
    <source>
        <dbReference type="ARBA" id="ARBA00023136"/>
    </source>
</evidence>
<dbReference type="GO" id="GO:0006506">
    <property type="term" value="P:GPI anchor biosynthetic process"/>
    <property type="evidence" value="ECO:0007669"/>
    <property type="project" value="TreeGrafter"/>
</dbReference>
<comment type="subcellular location">
    <subcellularLocation>
        <location evidence="1">Membrane</location>
        <topology evidence="1">Multi-pass membrane protein</topology>
    </subcellularLocation>
</comment>
<evidence type="ECO:0000256" key="4">
    <source>
        <dbReference type="ARBA" id="ARBA00022989"/>
    </source>
</evidence>
<feature type="transmembrane region" description="Helical" evidence="6">
    <location>
        <begin position="553"/>
        <end position="577"/>
    </location>
</feature>
<sequence length="630" mass="72718">MGLFRFLRSVYDVSTLDTRFTTPSSVPYRTVVESKHDPLAKDYTAGVKAKAQPSKWRSPEFFVYFLVFMIVIPMMIWIPFSVSRSSHPQWYKYRTVLEKGWVPGRQIDNSDMQYRTFRKNLPFMALLLIFHPLLRKVWNFVFPAKANKYEGNNITAQGAARLNQRASFDFVFALAFLVALHGYSAIKVLVILTANYQLTTSLPRKYVPFATWIFNVGILFANELCGGYPFKKIAAMITPPSGDTDLGAVDPFLVQWGAWLDRRSGLLTRWEVLFNITILRLISFNLDRYWSLDAGQSSPIENRANTQKKKQLDPSNLSERDRVSIPAEPQDYSFRNYLAYAIYGPLYLAGPILTFNEYISQSKYRSATIDTARTIRYGFRFLVVLLTMELILHFIYVGAINLAYPNWNDYTAAELSLLSYFNLMIIWLKLLLPWRLFRLWSLIDGIDPPENMVRCVSNNFSTLHFWRAWHRSYNRWLIRYIYVPLGGAKFTSLKSAVRSIVTYILVFTFVALWHDIQLRLLIWGWLIVLFLLPEIIASKLFPASKFEGRETTYRMLCCVGGVINVVMMMAANLVGFAVGLDGLKSIISGIFQDRHGLMFFSTACVSLFVGIQVMFEIRESEKRKGVNLRC</sequence>
<dbReference type="GO" id="GO:0008374">
    <property type="term" value="F:O-acyltransferase activity"/>
    <property type="evidence" value="ECO:0007669"/>
    <property type="project" value="TreeGrafter"/>
</dbReference>
<evidence type="ECO:0000256" key="6">
    <source>
        <dbReference type="SAM" id="Phobius"/>
    </source>
</evidence>
<evidence type="ECO:0000256" key="2">
    <source>
        <dbReference type="ARBA" id="ARBA00010323"/>
    </source>
</evidence>
<name>A0A2N3NK31_9PEZI</name>
<reference evidence="7 8" key="1">
    <citation type="journal article" date="2017" name="G3 (Bethesda)">
        <title>First Draft Genome Sequence of the Pathogenic Fungus Lomentospora prolificans (Formerly Scedosporium prolificans).</title>
        <authorList>
            <person name="Luo R."/>
            <person name="Zimin A."/>
            <person name="Workman R."/>
            <person name="Fan Y."/>
            <person name="Pertea G."/>
            <person name="Grossman N."/>
            <person name="Wear M.P."/>
            <person name="Jia B."/>
            <person name="Miller H."/>
            <person name="Casadevall A."/>
            <person name="Timp W."/>
            <person name="Zhang S.X."/>
            <person name="Salzberg S.L."/>
        </authorList>
    </citation>
    <scope>NUCLEOTIDE SEQUENCE [LARGE SCALE GENOMIC DNA]</scope>
    <source>
        <strain evidence="7 8">JHH-5317</strain>
    </source>
</reference>
<dbReference type="Proteomes" id="UP000233524">
    <property type="component" value="Unassembled WGS sequence"/>
</dbReference>
<evidence type="ECO:0000313" key="8">
    <source>
        <dbReference type="Proteomes" id="UP000233524"/>
    </source>
</evidence>
<accession>A0A2N3NK31</accession>
<dbReference type="VEuPathDB" id="FungiDB:jhhlp_000985"/>
<keyword evidence="3 6" id="KW-0812">Transmembrane</keyword>
<gene>
    <name evidence="7" type="ORF">jhhlp_000985</name>
</gene>
<comment type="caution">
    <text evidence="7">The sequence shown here is derived from an EMBL/GenBank/DDBJ whole genome shotgun (WGS) entry which is preliminary data.</text>
</comment>
<feature type="transmembrane region" description="Helical" evidence="6">
    <location>
        <begin position="121"/>
        <end position="138"/>
    </location>
</feature>
<evidence type="ECO:0000256" key="3">
    <source>
        <dbReference type="ARBA" id="ARBA00022692"/>
    </source>
</evidence>
<proteinExistence type="inferred from homology"/>
<dbReference type="PANTHER" id="PTHR13285:SF18">
    <property type="entry name" value="PROTEIN-CYSTEINE N-PALMITOYLTRANSFERASE RASP"/>
    <property type="match status" value="1"/>
</dbReference>
<dbReference type="Pfam" id="PF03062">
    <property type="entry name" value="MBOAT"/>
    <property type="match status" value="1"/>
</dbReference>
<keyword evidence="5 6" id="KW-0472">Membrane</keyword>
<dbReference type="OrthoDB" id="420606at2759"/>
<dbReference type="AlphaFoldDB" id="A0A2N3NK31"/>
<feature type="transmembrane region" description="Helical" evidence="6">
    <location>
        <begin position="410"/>
        <end position="432"/>
    </location>
</feature>
<feature type="transmembrane region" description="Helical" evidence="6">
    <location>
        <begin position="520"/>
        <end position="541"/>
    </location>
</feature>
<keyword evidence="8" id="KW-1185">Reference proteome</keyword>
<dbReference type="EMBL" id="NLAX01000003">
    <property type="protein sequence ID" value="PKS12774.1"/>
    <property type="molecule type" value="Genomic_DNA"/>
</dbReference>
<feature type="transmembrane region" description="Helical" evidence="6">
    <location>
        <begin position="496"/>
        <end position="514"/>
    </location>
</feature>
<dbReference type="InParanoid" id="A0A2N3NK31"/>
<feature type="transmembrane region" description="Helical" evidence="6">
    <location>
        <begin position="61"/>
        <end position="80"/>
    </location>
</feature>